<dbReference type="AlphaFoldDB" id="W6XNE5"/>
<protein>
    <submittedName>
        <fullName evidence="2">Uncharacterized protein</fullName>
    </submittedName>
</protein>
<accession>W6XNE5</accession>
<dbReference type="HOGENOM" id="CLU_3142809_0_0_1"/>
<dbReference type="GeneID" id="19144503"/>
<name>W6XNE5_COCC2</name>
<gene>
    <name evidence="2" type="ORF">COCCADRAFT_112738</name>
</gene>
<keyword evidence="1" id="KW-0472">Membrane</keyword>
<reference evidence="2 3" key="1">
    <citation type="journal article" date="2013" name="PLoS Genet.">
        <title>Comparative genome structure, secondary metabolite, and effector coding capacity across Cochliobolus pathogens.</title>
        <authorList>
            <person name="Condon B.J."/>
            <person name="Leng Y."/>
            <person name="Wu D."/>
            <person name="Bushley K.E."/>
            <person name="Ohm R.A."/>
            <person name="Otillar R."/>
            <person name="Martin J."/>
            <person name="Schackwitz W."/>
            <person name="Grimwood J."/>
            <person name="MohdZainudin N."/>
            <person name="Xue C."/>
            <person name="Wang R."/>
            <person name="Manning V.A."/>
            <person name="Dhillon B."/>
            <person name="Tu Z.J."/>
            <person name="Steffenson B.J."/>
            <person name="Salamov A."/>
            <person name="Sun H."/>
            <person name="Lowry S."/>
            <person name="LaButti K."/>
            <person name="Han J."/>
            <person name="Copeland A."/>
            <person name="Lindquist E."/>
            <person name="Barry K."/>
            <person name="Schmutz J."/>
            <person name="Baker S.E."/>
            <person name="Ciuffetti L.M."/>
            <person name="Grigoriev I.V."/>
            <person name="Zhong S."/>
            <person name="Turgeon B.G."/>
        </authorList>
    </citation>
    <scope>NUCLEOTIDE SEQUENCE [LARGE SCALE GENOMIC DNA]</scope>
    <source>
        <strain evidence="2 3">26-R-13</strain>
    </source>
</reference>
<evidence type="ECO:0000256" key="1">
    <source>
        <dbReference type="SAM" id="Phobius"/>
    </source>
</evidence>
<keyword evidence="1" id="KW-0812">Transmembrane</keyword>
<evidence type="ECO:0000313" key="3">
    <source>
        <dbReference type="Proteomes" id="UP000053841"/>
    </source>
</evidence>
<organism evidence="2 3">
    <name type="scientific">Cochliobolus carbonum (strain 26-R-13)</name>
    <name type="common">Maize leaf spot fungus</name>
    <name type="synonym">Bipolaris zeicola</name>
    <dbReference type="NCBI Taxonomy" id="930089"/>
    <lineage>
        <taxon>Eukaryota</taxon>
        <taxon>Fungi</taxon>
        <taxon>Dikarya</taxon>
        <taxon>Ascomycota</taxon>
        <taxon>Pezizomycotina</taxon>
        <taxon>Dothideomycetes</taxon>
        <taxon>Pleosporomycetidae</taxon>
        <taxon>Pleosporales</taxon>
        <taxon>Pleosporineae</taxon>
        <taxon>Pleosporaceae</taxon>
        <taxon>Bipolaris</taxon>
    </lineage>
</organism>
<dbReference type="KEGG" id="bze:COCCADRAFT_112738"/>
<evidence type="ECO:0000313" key="2">
    <source>
        <dbReference type="EMBL" id="EUC27033.1"/>
    </source>
</evidence>
<keyword evidence="3" id="KW-1185">Reference proteome</keyword>
<feature type="transmembrane region" description="Helical" evidence="1">
    <location>
        <begin position="15"/>
        <end position="37"/>
    </location>
</feature>
<dbReference type="EMBL" id="KI965026">
    <property type="protein sequence ID" value="EUC27033.1"/>
    <property type="molecule type" value="Genomic_DNA"/>
</dbReference>
<dbReference type="Proteomes" id="UP000053841">
    <property type="component" value="Unassembled WGS sequence"/>
</dbReference>
<proteinExistence type="predicted"/>
<dbReference type="RefSeq" id="XP_007718662.1">
    <property type="nucleotide sequence ID" value="XM_007720472.1"/>
</dbReference>
<sequence>MVYFDPKFSTSYSSLILQIVIDTISICVAISESYHLCMFERRRQKMRWL</sequence>
<keyword evidence="1" id="KW-1133">Transmembrane helix</keyword>